<name>A0ABQ4FYI0_9ACTN</name>
<protein>
    <submittedName>
        <fullName evidence="1">Uncharacterized protein</fullName>
    </submittedName>
</protein>
<organism evidence="1 2">
    <name type="scientific">Microbispora corallina</name>
    <dbReference type="NCBI Taxonomy" id="83302"/>
    <lineage>
        <taxon>Bacteria</taxon>
        <taxon>Bacillati</taxon>
        <taxon>Actinomycetota</taxon>
        <taxon>Actinomycetes</taxon>
        <taxon>Streptosporangiales</taxon>
        <taxon>Streptosporangiaceae</taxon>
        <taxon>Microbispora</taxon>
    </lineage>
</organism>
<dbReference type="Proteomes" id="UP000603904">
    <property type="component" value="Unassembled WGS sequence"/>
</dbReference>
<evidence type="ECO:0000313" key="2">
    <source>
        <dbReference type="Proteomes" id="UP000603904"/>
    </source>
</evidence>
<evidence type="ECO:0000313" key="1">
    <source>
        <dbReference type="EMBL" id="GIH39880.1"/>
    </source>
</evidence>
<dbReference type="EMBL" id="BOOC01000011">
    <property type="protein sequence ID" value="GIH39880.1"/>
    <property type="molecule type" value="Genomic_DNA"/>
</dbReference>
<keyword evidence="2" id="KW-1185">Reference proteome</keyword>
<proteinExistence type="predicted"/>
<gene>
    <name evidence="1" type="ORF">Mco01_28800</name>
</gene>
<accession>A0ABQ4FYI0</accession>
<sequence length="79" mass="8903">MAPVKATRPSAERIALLAALADVHAEWEREHLAEAEFHPEGRKAGSDYQQHYLDVNPPVEAEDEFHRRARQAMGLSPDD</sequence>
<reference evidence="1 2" key="1">
    <citation type="submission" date="2021-01" db="EMBL/GenBank/DDBJ databases">
        <title>Whole genome shotgun sequence of Microbispora corallina NBRC 16416.</title>
        <authorList>
            <person name="Komaki H."/>
            <person name="Tamura T."/>
        </authorList>
    </citation>
    <scope>NUCLEOTIDE SEQUENCE [LARGE SCALE GENOMIC DNA]</scope>
    <source>
        <strain evidence="1 2">NBRC 16416</strain>
    </source>
</reference>
<comment type="caution">
    <text evidence="1">The sequence shown here is derived from an EMBL/GenBank/DDBJ whole genome shotgun (WGS) entry which is preliminary data.</text>
</comment>